<proteinExistence type="predicted"/>
<comment type="cofactor">
    <cofactor evidence="7">
        <name>Mg(2+)</name>
        <dbReference type="ChEBI" id="CHEBI:18420"/>
    </cofactor>
</comment>
<evidence type="ECO:0000256" key="8">
    <source>
        <dbReference type="SAM" id="Phobius"/>
    </source>
</evidence>
<name>A0A2W1MZZ7_9FLAO</name>
<evidence type="ECO:0000256" key="3">
    <source>
        <dbReference type="ARBA" id="ARBA00022679"/>
    </source>
</evidence>
<feature type="transmembrane region" description="Helical" evidence="8">
    <location>
        <begin position="222"/>
        <end position="240"/>
    </location>
</feature>
<evidence type="ECO:0000313" key="10">
    <source>
        <dbReference type="Proteomes" id="UP000249248"/>
    </source>
</evidence>
<feature type="binding site" evidence="7">
    <location>
        <position position="221"/>
    </location>
    <ligand>
        <name>Mg(2+)</name>
        <dbReference type="ChEBI" id="CHEBI:18420"/>
    </ligand>
</feature>
<dbReference type="EMBL" id="QKSB01000005">
    <property type="protein sequence ID" value="PZE17004.1"/>
    <property type="molecule type" value="Genomic_DNA"/>
</dbReference>
<keyword evidence="10" id="KW-1185">Reference proteome</keyword>
<feature type="transmembrane region" description="Helical" evidence="8">
    <location>
        <begin position="246"/>
        <end position="268"/>
    </location>
</feature>
<accession>A0A2W1MZZ7</accession>
<dbReference type="GO" id="GO:0009103">
    <property type="term" value="P:lipopolysaccharide biosynthetic process"/>
    <property type="evidence" value="ECO:0007669"/>
    <property type="project" value="TreeGrafter"/>
</dbReference>
<organism evidence="9 10">
    <name type="scientific">Putridiphycobacter roseus</name>
    <dbReference type="NCBI Taxonomy" id="2219161"/>
    <lineage>
        <taxon>Bacteria</taxon>
        <taxon>Pseudomonadati</taxon>
        <taxon>Bacteroidota</taxon>
        <taxon>Flavobacteriia</taxon>
        <taxon>Flavobacteriales</taxon>
        <taxon>Crocinitomicaceae</taxon>
        <taxon>Putridiphycobacter</taxon>
    </lineage>
</organism>
<evidence type="ECO:0000256" key="4">
    <source>
        <dbReference type="ARBA" id="ARBA00022692"/>
    </source>
</evidence>
<dbReference type="InterPro" id="IPR018480">
    <property type="entry name" value="PNAcMuramoyl-5peptid_Trfase_CS"/>
</dbReference>
<feature type="transmembrane region" description="Helical" evidence="8">
    <location>
        <begin position="168"/>
        <end position="187"/>
    </location>
</feature>
<dbReference type="CDD" id="cd06853">
    <property type="entry name" value="GT_WecA_like"/>
    <property type="match status" value="1"/>
</dbReference>
<dbReference type="PROSITE" id="PS01348">
    <property type="entry name" value="MRAY_2"/>
    <property type="match status" value="1"/>
</dbReference>
<dbReference type="GO" id="GO:0016780">
    <property type="term" value="F:phosphotransferase activity, for other substituted phosphate groups"/>
    <property type="evidence" value="ECO:0007669"/>
    <property type="project" value="InterPro"/>
</dbReference>
<feature type="transmembrane region" description="Helical" evidence="8">
    <location>
        <begin position="330"/>
        <end position="350"/>
    </location>
</feature>
<evidence type="ECO:0000256" key="1">
    <source>
        <dbReference type="ARBA" id="ARBA00004651"/>
    </source>
</evidence>
<evidence type="ECO:0000256" key="7">
    <source>
        <dbReference type="PIRSR" id="PIRSR600715-1"/>
    </source>
</evidence>
<evidence type="ECO:0000256" key="6">
    <source>
        <dbReference type="ARBA" id="ARBA00023136"/>
    </source>
</evidence>
<dbReference type="Proteomes" id="UP000249248">
    <property type="component" value="Unassembled WGS sequence"/>
</dbReference>
<feature type="transmembrane region" description="Helical" evidence="8">
    <location>
        <begin position="80"/>
        <end position="97"/>
    </location>
</feature>
<evidence type="ECO:0000256" key="5">
    <source>
        <dbReference type="ARBA" id="ARBA00022989"/>
    </source>
</evidence>
<feature type="transmembrane region" description="Helical" evidence="8">
    <location>
        <begin position="109"/>
        <end position="127"/>
    </location>
</feature>
<comment type="subcellular location">
    <subcellularLocation>
        <location evidence="1">Cell membrane</location>
        <topology evidence="1">Multi-pass membrane protein</topology>
    </subcellularLocation>
</comment>
<sequence length="356" mass="39283">MNTYHYILAFISSFSVVLLATPSLIKVAKLKHLVDEPSEDRKLHKNSIPTIGGVIIFSAFMFSCFIWFPDNENIGKHISPFFYLMGSLILLFFVGVKDDIIGTSPSKKLMAHLVVGFILVGMGEIDIDSFYGIFGMDIILPAYAKLIISIFVYIVIVNAINLIDGIDGLASGVGLIISITYGIWFYYSGDVHWAIVAFSLAGSLLGFLIFNFNPARIFMGDSGSLTIGAIVFVLTVQIISSNTTHLPVPFSHISTPVFVIGVLIYPLLDTLRVFVLRTLEGNSPLSADRKHLHHKLQDKGYGHKKIVLIIYSFNILSIILVSLIPIDDPTIQLLILLSFAMLFTAAVTLTDKKKHA</sequence>
<dbReference type="PANTHER" id="PTHR22926">
    <property type="entry name" value="PHOSPHO-N-ACETYLMURAMOYL-PENTAPEPTIDE-TRANSFERASE"/>
    <property type="match status" value="1"/>
</dbReference>
<dbReference type="PANTHER" id="PTHR22926:SF3">
    <property type="entry name" value="UNDECAPRENYL-PHOSPHATE ALPHA-N-ACETYLGLUCOSAMINYL 1-PHOSPHATE TRANSFERASE"/>
    <property type="match status" value="1"/>
</dbReference>
<dbReference type="GO" id="GO:0071555">
    <property type="term" value="P:cell wall organization"/>
    <property type="evidence" value="ECO:0007669"/>
    <property type="project" value="TreeGrafter"/>
</dbReference>
<feature type="binding site" evidence="7">
    <location>
        <position position="161"/>
    </location>
    <ligand>
        <name>Mg(2+)</name>
        <dbReference type="ChEBI" id="CHEBI:18420"/>
    </ligand>
</feature>
<dbReference type="RefSeq" id="WP_111063097.1">
    <property type="nucleotide sequence ID" value="NZ_JBHUCU010000032.1"/>
</dbReference>
<keyword evidence="5 8" id="KW-1133">Transmembrane helix</keyword>
<dbReference type="GO" id="GO:0005886">
    <property type="term" value="C:plasma membrane"/>
    <property type="evidence" value="ECO:0007669"/>
    <property type="project" value="UniProtKB-SubCell"/>
</dbReference>
<dbReference type="AlphaFoldDB" id="A0A2W1MZZ7"/>
<gene>
    <name evidence="9" type="ORF">DNU06_09650</name>
</gene>
<feature type="transmembrane region" description="Helical" evidence="8">
    <location>
        <begin position="193"/>
        <end position="210"/>
    </location>
</feature>
<dbReference type="OrthoDB" id="9783652at2"/>
<comment type="caution">
    <text evidence="9">The sequence shown here is derived from an EMBL/GenBank/DDBJ whole genome shotgun (WGS) entry which is preliminary data.</text>
</comment>
<feature type="transmembrane region" description="Helical" evidence="8">
    <location>
        <begin position="133"/>
        <end position="156"/>
    </location>
</feature>
<evidence type="ECO:0000313" key="9">
    <source>
        <dbReference type="EMBL" id="PZE17004.1"/>
    </source>
</evidence>
<reference evidence="9 10" key="1">
    <citation type="submission" date="2018-06" db="EMBL/GenBank/DDBJ databases">
        <title>The draft genome sequence of Crocinitomix sp. SM1701.</title>
        <authorList>
            <person name="Zhang X."/>
        </authorList>
    </citation>
    <scope>NUCLEOTIDE SEQUENCE [LARGE SCALE GENOMIC DNA]</scope>
    <source>
        <strain evidence="9 10">SM1701</strain>
    </source>
</reference>
<dbReference type="GO" id="GO:0046872">
    <property type="term" value="F:metal ion binding"/>
    <property type="evidence" value="ECO:0007669"/>
    <property type="project" value="UniProtKB-KW"/>
</dbReference>
<dbReference type="Pfam" id="PF00953">
    <property type="entry name" value="Glycos_transf_4"/>
    <property type="match status" value="1"/>
</dbReference>
<evidence type="ECO:0000256" key="2">
    <source>
        <dbReference type="ARBA" id="ARBA00022475"/>
    </source>
</evidence>
<feature type="transmembrane region" description="Helical" evidence="8">
    <location>
        <begin position="6"/>
        <end position="27"/>
    </location>
</feature>
<dbReference type="InterPro" id="IPR000715">
    <property type="entry name" value="Glycosyl_transferase_4"/>
</dbReference>
<keyword evidence="3 9" id="KW-0808">Transferase</keyword>
<feature type="transmembrane region" description="Helical" evidence="8">
    <location>
        <begin position="306"/>
        <end position="324"/>
    </location>
</feature>
<dbReference type="GO" id="GO:0044038">
    <property type="term" value="P:cell wall macromolecule biosynthetic process"/>
    <property type="evidence" value="ECO:0007669"/>
    <property type="project" value="TreeGrafter"/>
</dbReference>
<keyword evidence="7" id="KW-0479">Metal-binding</keyword>
<protein>
    <submittedName>
        <fullName evidence="9">Undecaprenyl/decaprenyl-phosphate alpha-N-acetylglucosaminyl 1-phosphate transferase</fullName>
    </submittedName>
</protein>
<keyword evidence="6 8" id="KW-0472">Membrane</keyword>
<keyword evidence="2" id="KW-1003">Cell membrane</keyword>
<feature type="transmembrane region" description="Helical" evidence="8">
    <location>
        <begin position="48"/>
        <end position="68"/>
    </location>
</feature>
<keyword evidence="7" id="KW-0460">Magnesium</keyword>
<keyword evidence="4 8" id="KW-0812">Transmembrane</keyword>